<name>A0A645GPD4_9ZZZZ</name>
<organism evidence="2">
    <name type="scientific">bioreactor metagenome</name>
    <dbReference type="NCBI Taxonomy" id="1076179"/>
    <lineage>
        <taxon>unclassified sequences</taxon>
        <taxon>metagenomes</taxon>
        <taxon>ecological metagenomes</taxon>
    </lineage>
</organism>
<dbReference type="InterPro" id="IPR045504">
    <property type="entry name" value="DUF6487"/>
</dbReference>
<protein>
    <recommendedName>
        <fullName evidence="1">DUF6487 domain-containing protein</fullName>
    </recommendedName>
</protein>
<proteinExistence type="predicted"/>
<feature type="domain" description="DUF6487" evidence="1">
    <location>
        <begin position="10"/>
        <end position="86"/>
    </location>
</feature>
<evidence type="ECO:0000259" key="1">
    <source>
        <dbReference type="Pfam" id="PF20097"/>
    </source>
</evidence>
<reference evidence="2" key="1">
    <citation type="submission" date="2019-08" db="EMBL/GenBank/DDBJ databases">
        <authorList>
            <person name="Kucharzyk K."/>
            <person name="Murdoch R.W."/>
            <person name="Higgins S."/>
            <person name="Loffler F."/>
        </authorList>
    </citation>
    <scope>NUCLEOTIDE SEQUENCE</scope>
</reference>
<gene>
    <name evidence="2" type="ORF">SDC9_176216</name>
</gene>
<dbReference type="Pfam" id="PF20097">
    <property type="entry name" value="DUF6487"/>
    <property type="match status" value="1"/>
</dbReference>
<accession>A0A645GPD4</accession>
<comment type="caution">
    <text evidence="2">The sequence shown here is derived from an EMBL/GenBank/DDBJ whole genome shotgun (WGS) entry which is preliminary data.</text>
</comment>
<sequence length="90" mass="10156">MKIGGYNMKCPYCGAEMEKGFITSLGTRNLYEAYGWHPEEMKEQDARLFGIMTPAEKLPRGKGKTGCFHLDGYRCAGCEKIIIDLKDDNI</sequence>
<dbReference type="AlphaFoldDB" id="A0A645GPD4"/>
<evidence type="ECO:0000313" key="2">
    <source>
        <dbReference type="EMBL" id="MPN28771.1"/>
    </source>
</evidence>
<dbReference type="EMBL" id="VSSQ01079181">
    <property type="protein sequence ID" value="MPN28771.1"/>
    <property type="molecule type" value="Genomic_DNA"/>
</dbReference>